<reference evidence="3" key="1">
    <citation type="journal article" date="2020" name="Stud. Mycol.">
        <title>101 Dothideomycetes genomes: a test case for predicting lifestyles and emergence of pathogens.</title>
        <authorList>
            <person name="Haridas S."/>
            <person name="Albert R."/>
            <person name="Binder M."/>
            <person name="Bloem J."/>
            <person name="Labutti K."/>
            <person name="Salamov A."/>
            <person name="Andreopoulos B."/>
            <person name="Baker S."/>
            <person name="Barry K."/>
            <person name="Bills G."/>
            <person name="Bluhm B."/>
            <person name="Cannon C."/>
            <person name="Castanera R."/>
            <person name="Culley D."/>
            <person name="Daum C."/>
            <person name="Ezra D."/>
            <person name="Gonzalez J."/>
            <person name="Henrissat B."/>
            <person name="Kuo A."/>
            <person name="Liang C."/>
            <person name="Lipzen A."/>
            <person name="Lutzoni F."/>
            <person name="Magnuson J."/>
            <person name="Mondo S."/>
            <person name="Nolan M."/>
            <person name="Ohm R."/>
            <person name="Pangilinan J."/>
            <person name="Park H.-J."/>
            <person name="Ramirez L."/>
            <person name="Alfaro M."/>
            <person name="Sun H."/>
            <person name="Tritt A."/>
            <person name="Yoshinaga Y."/>
            <person name="Zwiers L.-H."/>
            <person name="Turgeon B."/>
            <person name="Goodwin S."/>
            <person name="Spatafora J."/>
            <person name="Crous P."/>
            <person name="Grigoriev I."/>
        </authorList>
    </citation>
    <scope>NUCLEOTIDE SEQUENCE</scope>
    <source>
        <strain evidence="3">CBS 379.55</strain>
    </source>
</reference>
<feature type="compositionally biased region" description="Basic and acidic residues" evidence="1">
    <location>
        <begin position="29"/>
        <end position="56"/>
    </location>
</feature>
<dbReference type="SMART" id="SM00443">
    <property type="entry name" value="G_patch"/>
    <property type="match status" value="1"/>
</dbReference>
<dbReference type="Proteomes" id="UP000800097">
    <property type="component" value="Unassembled WGS sequence"/>
</dbReference>
<dbReference type="GO" id="GO:0003676">
    <property type="term" value="F:nucleic acid binding"/>
    <property type="evidence" value="ECO:0007669"/>
    <property type="project" value="InterPro"/>
</dbReference>
<feature type="domain" description="G-patch" evidence="2">
    <location>
        <begin position="66"/>
        <end position="112"/>
    </location>
</feature>
<dbReference type="AlphaFoldDB" id="A0A6A6K1J8"/>
<evidence type="ECO:0000313" key="3">
    <source>
        <dbReference type="EMBL" id="KAF2281249.1"/>
    </source>
</evidence>
<dbReference type="OrthoDB" id="786951at2759"/>
<dbReference type="SMART" id="SM01173">
    <property type="entry name" value="DUF4187"/>
    <property type="match status" value="1"/>
</dbReference>
<evidence type="ECO:0000256" key="1">
    <source>
        <dbReference type="SAM" id="MobiDB-lite"/>
    </source>
</evidence>
<feature type="compositionally biased region" description="Basic and acidic residues" evidence="1">
    <location>
        <begin position="89"/>
        <end position="176"/>
    </location>
</feature>
<dbReference type="PANTHER" id="PTHR21032:SF0">
    <property type="entry name" value="G PATCH DOMAIN-CONTAINING PROTEIN 11"/>
    <property type="match status" value="1"/>
</dbReference>
<protein>
    <submittedName>
        <fullName evidence="3">G-patch-domain-containing protein</fullName>
    </submittedName>
</protein>
<dbReference type="EMBL" id="ML986484">
    <property type="protein sequence ID" value="KAF2281249.1"/>
    <property type="molecule type" value="Genomic_DNA"/>
</dbReference>
<feature type="compositionally biased region" description="Basic and acidic residues" evidence="1">
    <location>
        <begin position="230"/>
        <end position="239"/>
    </location>
</feature>
<gene>
    <name evidence="3" type="ORF">EI97DRAFT_429296</name>
</gene>
<evidence type="ECO:0000313" key="4">
    <source>
        <dbReference type="Proteomes" id="UP000800097"/>
    </source>
</evidence>
<dbReference type="Pfam" id="PF01585">
    <property type="entry name" value="G-patch"/>
    <property type="match status" value="1"/>
</dbReference>
<feature type="compositionally biased region" description="Acidic residues" evidence="1">
    <location>
        <begin position="220"/>
        <end position="229"/>
    </location>
</feature>
<sequence length="304" mass="35959">MAHSDEEEDYMTMTFEDPKPKYETSLQRAARERREAEDRSRQKSKAELKEEEERARHAALSTALPTDNKGFKMMAKFGFKQGDALGKSENARKEPIHISLKEDRSGIGLESEKKRKFRERMEQAEREAKRSKTQELDYREAQRQRLKEKKLEADLKKAQRAAERLHGEKEKTEDPDKIPLKNINVLWRDLARERLEELREKKEKHQLLNHRLNKRSPVFNDEDDEEDADDKLALGREDAVPLVDDDLEEEDPELEEFRSLPLEERVQKLVAFLRDEYHYCYWCGHKYDDANMDGCPGTTEEEHD</sequence>
<name>A0A6A6K1J8_WESOR</name>
<dbReference type="PROSITE" id="PS50174">
    <property type="entry name" value="G_PATCH"/>
    <property type="match status" value="1"/>
</dbReference>
<accession>A0A6A6K1J8</accession>
<evidence type="ECO:0000259" key="2">
    <source>
        <dbReference type="PROSITE" id="PS50174"/>
    </source>
</evidence>
<feature type="region of interest" description="Disordered" evidence="1">
    <location>
        <begin position="86"/>
        <end position="176"/>
    </location>
</feature>
<feature type="compositionally biased region" description="Acidic residues" evidence="1">
    <location>
        <begin position="243"/>
        <end position="254"/>
    </location>
</feature>
<organism evidence="3 4">
    <name type="scientific">Westerdykella ornata</name>
    <dbReference type="NCBI Taxonomy" id="318751"/>
    <lineage>
        <taxon>Eukaryota</taxon>
        <taxon>Fungi</taxon>
        <taxon>Dikarya</taxon>
        <taxon>Ascomycota</taxon>
        <taxon>Pezizomycotina</taxon>
        <taxon>Dothideomycetes</taxon>
        <taxon>Pleosporomycetidae</taxon>
        <taxon>Pleosporales</taxon>
        <taxon>Sporormiaceae</taxon>
        <taxon>Westerdykella</taxon>
    </lineage>
</organism>
<dbReference type="RefSeq" id="XP_033658786.1">
    <property type="nucleotide sequence ID" value="XM_033797410.1"/>
</dbReference>
<dbReference type="Pfam" id="PF13821">
    <property type="entry name" value="DUF4187"/>
    <property type="match status" value="1"/>
</dbReference>
<dbReference type="InterPro" id="IPR039249">
    <property type="entry name" value="GPATCH11"/>
</dbReference>
<feature type="region of interest" description="Disordered" evidence="1">
    <location>
        <begin position="1"/>
        <end position="67"/>
    </location>
</feature>
<dbReference type="GO" id="GO:0000776">
    <property type="term" value="C:kinetochore"/>
    <property type="evidence" value="ECO:0007669"/>
    <property type="project" value="TreeGrafter"/>
</dbReference>
<dbReference type="GeneID" id="54550585"/>
<dbReference type="InterPro" id="IPR025239">
    <property type="entry name" value="DUF4187"/>
</dbReference>
<proteinExistence type="predicted"/>
<keyword evidence="4" id="KW-1185">Reference proteome</keyword>
<feature type="compositionally biased region" description="Acidic residues" evidence="1">
    <location>
        <begin position="1"/>
        <end position="10"/>
    </location>
</feature>
<dbReference type="InterPro" id="IPR000467">
    <property type="entry name" value="G_patch_dom"/>
</dbReference>
<feature type="region of interest" description="Disordered" evidence="1">
    <location>
        <begin position="216"/>
        <end position="256"/>
    </location>
</feature>
<dbReference type="PANTHER" id="PTHR21032">
    <property type="entry name" value="G PATCH DOMAIN-CONTAINING PROTEIN 11"/>
    <property type="match status" value="1"/>
</dbReference>